<gene>
    <name evidence="4" type="ORF">G3I71_27960</name>
</gene>
<dbReference type="EMBL" id="JAAGLU010000025">
    <property type="protein sequence ID" value="NEC89566.1"/>
    <property type="molecule type" value="Genomic_DNA"/>
</dbReference>
<evidence type="ECO:0000313" key="4">
    <source>
        <dbReference type="EMBL" id="NEC89566.1"/>
    </source>
</evidence>
<evidence type="ECO:0000256" key="2">
    <source>
        <dbReference type="SAM" id="Phobius"/>
    </source>
</evidence>
<feature type="region of interest" description="Disordered" evidence="1">
    <location>
        <begin position="268"/>
        <end position="292"/>
    </location>
</feature>
<name>A0A6B3BZ82_9ACTN</name>
<feature type="signal peptide" evidence="3">
    <location>
        <begin position="1"/>
        <end position="34"/>
    </location>
</feature>
<feature type="compositionally biased region" description="Basic and acidic residues" evidence="1">
    <location>
        <begin position="268"/>
        <end position="286"/>
    </location>
</feature>
<accession>A0A6B3BZ82</accession>
<dbReference type="RefSeq" id="WP_164318609.1">
    <property type="nucleotide sequence ID" value="NZ_JAAGLU010000025.1"/>
</dbReference>
<protein>
    <submittedName>
        <fullName evidence="4">DUF4175 domain-containing protein</fullName>
    </submittedName>
</protein>
<proteinExistence type="predicted"/>
<keyword evidence="2" id="KW-0812">Transmembrane</keyword>
<keyword evidence="2" id="KW-0472">Membrane</keyword>
<feature type="transmembrane region" description="Helical" evidence="2">
    <location>
        <begin position="240"/>
        <end position="262"/>
    </location>
</feature>
<comment type="caution">
    <text evidence="4">The sequence shown here is derived from an EMBL/GenBank/DDBJ whole genome shotgun (WGS) entry which is preliminary data.</text>
</comment>
<reference evidence="4" key="1">
    <citation type="submission" date="2020-01" db="EMBL/GenBank/DDBJ databases">
        <title>Insect and environment-associated Actinomycetes.</title>
        <authorList>
            <person name="Currrie C."/>
            <person name="Chevrette M."/>
            <person name="Carlson C."/>
            <person name="Stubbendieck R."/>
            <person name="Wendt-Pienkowski E."/>
        </authorList>
    </citation>
    <scope>NUCLEOTIDE SEQUENCE</scope>
    <source>
        <strain evidence="4">SID12501</strain>
    </source>
</reference>
<organism evidence="4">
    <name type="scientific">Streptomyces sp. SID12501</name>
    <dbReference type="NCBI Taxonomy" id="2706042"/>
    <lineage>
        <taxon>Bacteria</taxon>
        <taxon>Bacillati</taxon>
        <taxon>Actinomycetota</taxon>
        <taxon>Actinomycetes</taxon>
        <taxon>Kitasatosporales</taxon>
        <taxon>Streptomycetaceae</taxon>
        <taxon>Streptomyces</taxon>
    </lineage>
</organism>
<evidence type="ECO:0000256" key="3">
    <source>
        <dbReference type="SAM" id="SignalP"/>
    </source>
</evidence>
<sequence>MRVLCPSRSHFRPLSHLRLLGLVALLSAGTPAVADEGWSAMPLGTGRPYFYAEGTPGTVLQDTLSVRNPTARILNVRLTGGSWLTLAAPEVDVPARTRADVPFTVRIPEGTPPGDRTATITARASGRSATVRVRLRVRGPRLPALTVEHVRVRDDRIAYELVNRGTTDLTPTLAVHADGVLGPVLDRAPRTLPVRLSPGRRVALTEPWSGRPGFDAVDVRLTVTAADGAVRDEAGASVRFVPWGGVVGVAGVLSAGGALVVVRRIGRRGRDERPDRRPELAAKPDELTGAMT</sequence>
<evidence type="ECO:0000256" key="1">
    <source>
        <dbReference type="SAM" id="MobiDB-lite"/>
    </source>
</evidence>
<dbReference type="AlphaFoldDB" id="A0A6B3BZ82"/>
<feature type="chain" id="PRO_5025472921" evidence="3">
    <location>
        <begin position="35"/>
        <end position="292"/>
    </location>
</feature>
<keyword evidence="2" id="KW-1133">Transmembrane helix</keyword>
<keyword evidence="3" id="KW-0732">Signal</keyword>